<dbReference type="GO" id="GO:0045087">
    <property type="term" value="P:innate immune response"/>
    <property type="evidence" value="ECO:0007669"/>
    <property type="project" value="TreeGrafter"/>
</dbReference>
<evidence type="ECO:0000256" key="1">
    <source>
        <dbReference type="ARBA" id="ARBA00022737"/>
    </source>
</evidence>
<evidence type="ECO:0000256" key="2">
    <source>
        <dbReference type="ARBA" id="ARBA00023043"/>
    </source>
</evidence>
<dbReference type="OrthoDB" id="6279597at2759"/>
<keyword evidence="2 3" id="KW-0040">ANK repeat</keyword>
<evidence type="ECO:0000313" key="4">
    <source>
        <dbReference type="EMBL" id="CAG2229387.1"/>
    </source>
</evidence>
<dbReference type="Pfam" id="PF12796">
    <property type="entry name" value="Ank_2"/>
    <property type="match status" value="1"/>
</dbReference>
<keyword evidence="5" id="KW-1185">Reference proteome</keyword>
<evidence type="ECO:0000313" key="5">
    <source>
        <dbReference type="Proteomes" id="UP000683360"/>
    </source>
</evidence>
<dbReference type="InterPro" id="IPR002110">
    <property type="entry name" value="Ankyrin_rpt"/>
</dbReference>
<comment type="caution">
    <text evidence="4">The sequence shown here is derived from an EMBL/GenBank/DDBJ whole genome shotgun (WGS) entry which is preliminary data.</text>
</comment>
<dbReference type="Proteomes" id="UP000683360">
    <property type="component" value="Unassembled WGS sequence"/>
</dbReference>
<dbReference type="GO" id="GO:0005737">
    <property type="term" value="C:cytoplasm"/>
    <property type="evidence" value="ECO:0007669"/>
    <property type="project" value="TreeGrafter"/>
</dbReference>
<name>A0A8S3T7F0_MYTED</name>
<accession>A0A8S3T7F0</accession>
<reference evidence="4" key="1">
    <citation type="submission" date="2021-03" db="EMBL/GenBank/DDBJ databases">
        <authorList>
            <person name="Bekaert M."/>
        </authorList>
    </citation>
    <scope>NUCLEOTIDE SEQUENCE</scope>
</reference>
<dbReference type="PROSITE" id="PS50088">
    <property type="entry name" value="ANK_REPEAT"/>
    <property type="match status" value="2"/>
</dbReference>
<dbReference type="PANTHER" id="PTHR23206:SF7">
    <property type="entry name" value="PROTEIN KINASE DOMAIN-CONTAINING PROTEIN"/>
    <property type="match status" value="1"/>
</dbReference>
<dbReference type="Gene3D" id="1.25.40.20">
    <property type="entry name" value="Ankyrin repeat-containing domain"/>
    <property type="match status" value="1"/>
</dbReference>
<dbReference type="SUPFAM" id="SSF48403">
    <property type="entry name" value="Ankyrin repeat"/>
    <property type="match status" value="1"/>
</dbReference>
<dbReference type="SMART" id="SM00248">
    <property type="entry name" value="ANK"/>
    <property type="match status" value="2"/>
</dbReference>
<dbReference type="InterPro" id="IPR051631">
    <property type="entry name" value="Ankyrin-KH/SAM_domain"/>
</dbReference>
<evidence type="ECO:0000256" key="3">
    <source>
        <dbReference type="PROSITE-ProRule" id="PRU00023"/>
    </source>
</evidence>
<proteinExistence type="predicted"/>
<feature type="repeat" description="ANK" evidence="3">
    <location>
        <begin position="95"/>
        <end position="127"/>
    </location>
</feature>
<dbReference type="InterPro" id="IPR036770">
    <property type="entry name" value="Ankyrin_rpt-contain_sf"/>
</dbReference>
<dbReference type="PROSITE" id="PS50297">
    <property type="entry name" value="ANK_REP_REGION"/>
    <property type="match status" value="2"/>
</dbReference>
<dbReference type="PANTHER" id="PTHR23206">
    <property type="entry name" value="MASK PROTEIN"/>
    <property type="match status" value="1"/>
</dbReference>
<dbReference type="EMBL" id="CAJPWZ010002024">
    <property type="protein sequence ID" value="CAG2229387.1"/>
    <property type="molecule type" value="Genomic_DNA"/>
</dbReference>
<feature type="repeat" description="ANK" evidence="3">
    <location>
        <begin position="128"/>
        <end position="160"/>
    </location>
</feature>
<dbReference type="AlphaFoldDB" id="A0A8S3T7F0"/>
<sequence length="178" mass="20025">MWIPHWTQLAAIAAACQELQKCGCKKTCSGNYIRVFNQRTQLESINKQHGKFTIMISKKHEKEYFERIKCDLLLGKMNQCFYNTQMNVDRKSCDSIHSPLTAACKGGNEKIVQLLLDKGSDVNQVDIGGYTPLTSACIRGNEKIVQLLIDKGSDVNQVETSGYTPLTAACSEEKEMRR</sequence>
<keyword evidence="1" id="KW-0677">Repeat</keyword>
<gene>
    <name evidence="4" type="ORF">MEDL_42285</name>
</gene>
<organism evidence="4 5">
    <name type="scientific">Mytilus edulis</name>
    <name type="common">Blue mussel</name>
    <dbReference type="NCBI Taxonomy" id="6550"/>
    <lineage>
        <taxon>Eukaryota</taxon>
        <taxon>Metazoa</taxon>
        <taxon>Spiralia</taxon>
        <taxon>Lophotrochozoa</taxon>
        <taxon>Mollusca</taxon>
        <taxon>Bivalvia</taxon>
        <taxon>Autobranchia</taxon>
        <taxon>Pteriomorphia</taxon>
        <taxon>Mytilida</taxon>
        <taxon>Mytiloidea</taxon>
        <taxon>Mytilidae</taxon>
        <taxon>Mytilinae</taxon>
        <taxon>Mytilus</taxon>
    </lineage>
</organism>
<protein>
    <submittedName>
        <fullName evidence="4">Uncharacterized protein</fullName>
    </submittedName>
</protein>